<proteinExistence type="predicted"/>
<dbReference type="GO" id="GO:0005524">
    <property type="term" value="F:ATP binding"/>
    <property type="evidence" value="ECO:0007669"/>
    <property type="project" value="InterPro"/>
</dbReference>
<accession>A0A166MW92</accession>
<organism evidence="3 4">
    <name type="scientific">Athelia psychrophila</name>
    <dbReference type="NCBI Taxonomy" id="1759441"/>
    <lineage>
        <taxon>Eukaryota</taxon>
        <taxon>Fungi</taxon>
        <taxon>Dikarya</taxon>
        <taxon>Basidiomycota</taxon>
        <taxon>Agaricomycotina</taxon>
        <taxon>Agaricomycetes</taxon>
        <taxon>Agaricomycetidae</taxon>
        <taxon>Atheliales</taxon>
        <taxon>Atheliaceae</taxon>
        <taxon>Athelia</taxon>
    </lineage>
</organism>
<dbReference type="EMBL" id="KV417526">
    <property type="protein sequence ID" value="KZP24385.1"/>
    <property type="molecule type" value="Genomic_DNA"/>
</dbReference>
<evidence type="ECO:0000313" key="3">
    <source>
        <dbReference type="EMBL" id="KZP24385.1"/>
    </source>
</evidence>
<dbReference type="Pfam" id="PF02786">
    <property type="entry name" value="CPSase_L_D2"/>
    <property type="match status" value="1"/>
</dbReference>
<evidence type="ECO:0000256" key="1">
    <source>
        <dbReference type="SAM" id="MobiDB-lite"/>
    </source>
</evidence>
<dbReference type="SUPFAM" id="SSF56059">
    <property type="entry name" value="Glutathione synthetase ATP-binding domain-like"/>
    <property type="match status" value="1"/>
</dbReference>
<evidence type="ECO:0000313" key="4">
    <source>
        <dbReference type="Proteomes" id="UP000076532"/>
    </source>
</evidence>
<dbReference type="Proteomes" id="UP000076532">
    <property type="component" value="Unassembled WGS sequence"/>
</dbReference>
<dbReference type="InterPro" id="IPR005479">
    <property type="entry name" value="CPAse_ATP-bd"/>
</dbReference>
<dbReference type="STRING" id="436010.A0A166MW92"/>
<feature type="compositionally biased region" description="Low complexity" evidence="1">
    <location>
        <begin position="101"/>
        <end position="116"/>
    </location>
</feature>
<feature type="domain" description="Carbamoyl phosphate synthase ATP-binding" evidence="2">
    <location>
        <begin position="77"/>
        <end position="84"/>
    </location>
</feature>
<protein>
    <recommendedName>
        <fullName evidence="2">Carbamoyl phosphate synthase ATP-binding domain-containing protein</fullName>
    </recommendedName>
</protein>
<name>A0A166MW92_9AGAM</name>
<gene>
    <name evidence="3" type="ORF">FIBSPDRAFT_951157</name>
</gene>
<evidence type="ECO:0000259" key="2">
    <source>
        <dbReference type="PROSITE" id="PS00867"/>
    </source>
</evidence>
<dbReference type="AlphaFoldDB" id="A0A166MW92"/>
<dbReference type="PROSITE" id="PS00867">
    <property type="entry name" value="CPSASE_2"/>
    <property type="match status" value="1"/>
</dbReference>
<dbReference type="Gene3D" id="3.30.470.20">
    <property type="entry name" value="ATP-grasp fold, B domain"/>
    <property type="match status" value="1"/>
</dbReference>
<feature type="region of interest" description="Disordered" evidence="1">
    <location>
        <begin position="101"/>
        <end position="121"/>
    </location>
</feature>
<sequence length="321" mass="35275">MHTEVQIVGDATEPGPPMRTTTQLAAAVFQKVVEVNGALHHLPPSHEIQLSPTRRLDEDGTGTFEYLVNFHTGGWVFLEINPRTQVKHTVTERKSRASVSCASSLSSLPSPSRPSTSPWPPWPPQSCAIHLRLTAEDPAKDFRLSAELYRVARGAWGARRYVAFRCALLRANRGLFAVGEDRGGTRAGFRGDNAAGGACLRETGMWNDNEEGRIGTGFIVRQAWIGRRESTLGGDLGIAGNAAWRDIPPGRLPAWIQRHLRREKHILTLASIAYNAFPTHILGTLQAPSRLPPSRSRSSEDSPLPASQLAYLALRIRTMLD</sequence>
<keyword evidence="4" id="KW-1185">Reference proteome</keyword>
<reference evidence="3 4" key="1">
    <citation type="journal article" date="2016" name="Mol. Biol. Evol.">
        <title>Comparative Genomics of Early-Diverging Mushroom-Forming Fungi Provides Insights into the Origins of Lignocellulose Decay Capabilities.</title>
        <authorList>
            <person name="Nagy L.G."/>
            <person name="Riley R."/>
            <person name="Tritt A."/>
            <person name="Adam C."/>
            <person name="Daum C."/>
            <person name="Floudas D."/>
            <person name="Sun H."/>
            <person name="Yadav J.S."/>
            <person name="Pangilinan J."/>
            <person name="Larsson K.H."/>
            <person name="Matsuura K."/>
            <person name="Barry K."/>
            <person name="Labutti K."/>
            <person name="Kuo R."/>
            <person name="Ohm R.A."/>
            <person name="Bhattacharya S.S."/>
            <person name="Shirouzu T."/>
            <person name="Yoshinaga Y."/>
            <person name="Martin F.M."/>
            <person name="Grigoriev I.V."/>
            <person name="Hibbett D.S."/>
        </authorList>
    </citation>
    <scope>NUCLEOTIDE SEQUENCE [LARGE SCALE GENOMIC DNA]</scope>
    <source>
        <strain evidence="3 4">CBS 109695</strain>
    </source>
</reference>